<dbReference type="InterPro" id="IPR041634">
    <property type="entry name" value="Nup188_C"/>
</dbReference>
<dbReference type="GO" id="GO:0017056">
    <property type="term" value="F:structural constituent of nuclear pore"/>
    <property type="evidence" value="ECO:0007669"/>
    <property type="project" value="InterPro"/>
</dbReference>
<comment type="similarity">
    <text evidence="8">Belongs to the Nup188 family.</text>
</comment>
<keyword evidence="5" id="KW-0811">Translocation</keyword>
<dbReference type="Pfam" id="PF10487">
    <property type="entry name" value="Nup188_N"/>
    <property type="match status" value="1"/>
</dbReference>
<accession>A0A2J6QIQ2</accession>
<dbReference type="OrthoDB" id="102511at2759"/>
<feature type="domain" description="Nucleoporin Nup188 N-terminal subdomain III" evidence="12">
    <location>
        <begin position="710"/>
        <end position="1185"/>
    </location>
</feature>
<dbReference type="InterPro" id="IPR018864">
    <property type="entry name" value="Nucleoporin_Nup188_N"/>
</dbReference>
<evidence type="ECO:0000256" key="3">
    <source>
        <dbReference type="ARBA" id="ARBA00022816"/>
    </source>
</evidence>
<evidence type="ECO:0000256" key="2">
    <source>
        <dbReference type="ARBA" id="ARBA00022448"/>
    </source>
</evidence>
<dbReference type="GO" id="GO:0006606">
    <property type="term" value="P:protein import into nucleus"/>
    <property type="evidence" value="ECO:0007669"/>
    <property type="project" value="TreeGrafter"/>
</dbReference>
<reference evidence="13 14" key="1">
    <citation type="submission" date="2016-05" db="EMBL/GenBank/DDBJ databases">
        <title>A degradative enzymes factory behind the ericoid mycorrhizal symbiosis.</title>
        <authorList>
            <consortium name="DOE Joint Genome Institute"/>
            <person name="Martino E."/>
            <person name="Morin E."/>
            <person name="Grelet G."/>
            <person name="Kuo A."/>
            <person name="Kohler A."/>
            <person name="Daghino S."/>
            <person name="Barry K."/>
            <person name="Choi C."/>
            <person name="Cichocki N."/>
            <person name="Clum A."/>
            <person name="Copeland A."/>
            <person name="Hainaut M."/>
            <person name="Haridas S."/>
            <person name="Labutti K."/>
            <person name="Lindquist E."/>
            <person name="Lipzen A."/>
            <person name="Khouja H.-R."/>
            <person name="Murat C."/>
            <person name="Ohm R."/>
            <person name="Olson A."/>
            <person name="Spatafora J."/>
            <person name="Veneault-Fourrey C."/>
            <person name="Henrissat B."/>
            <person name="Grigoriev I."/>
            <person name="Martin F."/>
            <person name="Perotto S."/>
        </authorList>
    </citation>
    <scope>NUCLEOTIDE SEQUENCE [LARGE SCALE GENOMIC DNA]</scope>
    <source>
        <strain evidence="13 14">UAMH 7357</strain>
    </source>
</reference>
<evidence type="ECO:0000256" key="7">
    <source>
        <dbReference type="ARBA" id="ARBA00023242"/>
    </source>
</evidence>
<evidence type="ECO:0000256" key="4">
    <source>
        <dbReference type="ARBA" id="ARBA00022927"/>
    </source>
</evidence>
<dbReference type="Gene3D" id="1.25.10.70">
    <property type="match status" value="1"/>
</dbReference>
<dbReference type="InterPro" id="IPR048883">
    <property type="entry name" value="Nup188_N-subdom_III"/>
</dbReference>
<keyword evidence="2" id="KW-0813">Transport</keyword>
<keyword evidence="7" id="KW-0539">Nucleus</keyword>
<evidence type="ECO:0000313" key="13">
    <source>
        <dbReference type="EMBL" id="PMD26140.1"/>
    </source>
</evidence>
<name>A0A2J6QIQ2_9HELO</name>
<protein>
    <recommendedName>
        <fullName evidence="9">Nucleoporin NUP188</fullName>
    </recommendedName>
</protein>
<comment type="subcellular location">
    <subcellularLocation>
        <location evidence="1">Nucleus</location>
        <location evidence="1">Nuclear pore complex</location>
    </subcellularLocation>
</comment>
<evidence type="ECO:0000256" key="9">
    <source>
        <dbReference type="ARBA" id="ARBA00040174"/>
    </source>
</evidence>
<evidence type="ECO:0000259" key="11">
    <source>
        <dbReference type="Pfam" id="PF18378"/>
    </source>
</evidence>
<dbReference type="STRING" id="1745343.A0A2J6QIQ2"/>
<feature type="domain" description="Nucleoporin Nup188 N-terminal" evidence="10">
    <location>
        <begin position="58"/>
        <end position="442"/>
    </location>
</feature>
<organism evidence="13 14">
    <name type="scientific">Hyaloscypha hepaticicola</name>
    <dbReference type="NCBI Taxonomy" id="2082293"/>
    <lineage>
        <taxon>Eukaryota</taxon>
        <taxon>Fungi</taxon>
        <taxon>Dikarya</taxon>
        <taxon>Ascomycota</taxon>
        <taxon>Pezizomycotina</taxon>
        <taxon>Leotiomycetes</taxon>
        <taxon>Helotiales</taxon>
        <taxon>Hyaloscyphaceae</taxon>
        <taxon>Hyaloscypha</taxon>
    </lineage>
</organism>
<evidence type="ECO:0000256" key="1">
    <source>
        <dbReference type="ARBA" id="ARBA00004567"/>
    </source>
</evidence>
<dbReference type="PANTHER" id="PTHR31431:SF1">
    <property type="entry name" value="NUCLEOPORIN NUP188"/>
    <property type="match status" value="1"/>
</dbReference>
<dbReference type="Pfam" id="PF21093">
    <property type="entry name" value="Nup188_N-subdom_III"/>
    <property type="match status" value="1"/>
</dbReference>
<evidence type="ECO:0000259" key="12">
    <source>
        <dbReference type="Pfam" id="PF21093"/>
    </source>
</evidence>
<dbReference type="InterPro" id="IPR044840">
    <property type="entry name" value="Nup188"/>
</dbReference>
<dbReference type="PANTHER" id="PTHR31431">
    <property type="entry name" value="NUCLEOPORIN NUP188 HOMOLOG"/>
    <property type="match status" value="1"/>
</dbReference>
<evidence type="ECO:0000313" key="14">
    <source>
        <dbReference type="Proteomes" id="UP000235672"/>
    </source>
</evidence>
<proteinExistence type="inferred from homology"/>
<dbReference type="GO" id="GO:0044611">
    <property type="term" value="C:nuclear pore inner ring"/>
    <property type="evidence" value="ECO:0007669"/>
    <property type="project" value="TreeGrafter"/>
</dbReference>
<keyword evidence="4" id="KW-0653">Protein transport</keyword>
<dbReference type="Proteomes" id="UP000235672">
    <property type="component" value="Unassembled WGS sequence"/>
</dbReference>
<dbReference type="Pfam" id="PF18378">
    <property type="entry name" value="Nup188_C"/>
    <property type="match status" value="1"/>
</dbReference>
<dbReference type="GO" id="GO:0051028">
    <property type="term" value="P:mRNA transport"/>
    <property type="evidence" value="ECO:0007669"/>
    <property type="project" value="UniProtKB-KW"/>
</dbReference>
<feature type="domain" description="Nuclear pore protein Nup188 C-terminal" evidence="11">
    <location>
        <begin position="1489"/>
        <end position="1854"/>
    </location>
</feature>
<keyword evidence="14" id="KW-1185">Reference proteome</keyword>
<evidence type="ECO:0000256" key="6">
    <source>
        <dbReference type="ARBA" id="ARBA00023132"/>
    </source>
</evidence>
<evidence type="ECO:0000256" key="8">
    <source>
        <dbReference type="ARBA" id="ARBA00038387"/>
    </source>
</evidence>
<keyword evidence="3" id="KW-0509">mRNA transport</keyword>
<dbReference type="EMBL" id="KZ613468">
    <property type="protein sequence ID" value="PMD26140.1"/>
    <property type="molecule type" value="Genomic_DNA"/>
</dbReference>
<dbReference type="GO" id="GO:0006405">
    <property type="term" value="P:RNA export from nucleus"/>
    <property type="evidence" value="ECO:0007669"/>
    <property type="project" value="TreeGrafter"/>
</dbReference>
<keyword evidence="6" id="KW-0906">Nuclear pore complex</keyword>
<sequence length="1861" mass="206495">MAPIPDSSYFPSLERCLKGDQLLVSWKAVYSAITSNIELPTEHRAVIERFLSDPEVVKLLANPFDAYRPPSAQSKAAFETKTSAINVTPSSTAKFDIKEIKEDSLWLSKIANLDEVSSLRLVIEECQFRTSAQLLGRFSEEELSSLKDAAGNSQYANSVPISLVVQGLDPVAISQQFARQDSRRQRILRTHLSERRYLLKSSERLFDAAFLHQTREQIAAERGKGKGKAVDSEPSWQVRCGIAIACLHDSSNPQPLVLRCIQAVGTILKKVEQESGWSDPDGERGDIDVEWVRSHLTEATHALELLWQFITNIMAVPTGRVILEWFRLQQSCRFFNSFDSEEPSIQASFYHFRSIITIVSLGMLNLPYSLDQIVDSVDSRDISSGTSADEAFILNPRTFIELQGIFLEAADTGFETVGPALLAWGLLLRELNIRVEATKAARQIDAESFDPQSSGDSEIATVSNPYEQALEEIKSALDEDPIDLLARRAVNSCQVFQTITTLSLQLGSTSTGLLSNSVTTKMRMYLLDLIKNSTVIGYIPEIIEATLATLTGGETYWAIVDSRPGEVEVDPVTMFLEDAMLCTNLLMPARYRYPWEALPFLRLIRALASCSSCYGSKSGNSALKSLESVSMFTYTMPLDFDGYETVQEEENANNIRLTQPLMLFEPRLKGFRKVAGQDQLLAVVRVDEDFCIPAGTCGRILSDSGPKVAFWYHDYHGLKYFGKLLETFLAASDEVDATTHQPVDRDSVSEIIGIIATLLLSIFKSAHENPNSVEDARQILEIASSGLNRNRDVISVIFDIFEEEIQNQSACSGADIPLEILVSCIHFIHAIIPIAPGRVWPLMARTALLGINRGNGKLPSIVESVELLSGHYQFVISCCRLYEALVEDFASHAVRRRSRAKSSRRLNDGDEDIGTAIPDQVLAKILLAFTRYLVDVLESSPGWKFAEQGDRRCISEIIGRTYNKVLEYAYGIENSIGTKEEEPMMINRLLRSAEPSVKKEKVTKIMEALMPSALLLVDSFLSTSSGTLRFQPLLRSFYDGLETPQMAILPNLLNLWTAQVNAILSFSKTLLCVSAMLGRPPSQLENQLFRVSPLVARLYVVNDTYQAPVVALFESLIVTASNNTSEPPSLLGHLGPQTAKNFLHVLSDLDKPLSRDENVRNIWGFLSKVVSSRQQWFANYLLTGKTPREALTAKTTGKELASLDKPLLTTALEALISIDELPKSEALPMLKFVALAQNFWPWTVCKSPKYEDFIKAISNFVGHFKPIQQSTKVEGAIDACYQTRIGAYVAEILAMHLFHGRQTGLPSSVHDLIPNLSYFARFAVGVPSYNNSLHALLKQNFEARYPGCTLRDLKRTTLEQHLYGKEYFYDLKLADKMLSLTEAWMGRNDNGLRAELANANVNLSLVDAQIALFHSWKYLSIELSGNISEDKDLQKLLTKVASDCLVANTRPQPPEEIFTRLSQTRADFATVLVQRLIKANSTVPEMQGLLNTAWDTIRALRGSFERAVPDADILYYRSLLKLLFLAIRIHAEATPQENLGASQRMAQASTVAPVIVDIINNVVAIGIREIASVIHDSPADSSPEDFALITGILQSCLRVPGMELYQSQIVNMLTQAGIPRLVLTLFSWSDSLAIDGDPIYGELSMLFLLELSSMPLMAEQMAIDGVLGHLASASITTYLRGGKVGPFAESAGLQRCYSLWARGILPFLLNLLDAVQASIAGEVSLFLAQFPTLVKQSEQALDAPETNRIIQKGAVRYITLTICSETHSMALLTFILNDFRNNLKGVADIPEVQWDASSVLENVEFWLSSKPLLRDRLLPMGEREMEMRRKGGPGAASDLEIKVVKELEGIKEVLGGGENGS</sequence>
<dbReference type="Pfam" id="PF21094">
    <property type="entry name" value="Nup188_SH3-like"/>
    <property type="match status" value="1"/>
</dbReference>
<evidence type="ECO:0000259" key="10">
    <source>
        <dbReference type="Pfam" id="PF10487"/>
    </source>
</evidence>
<evidence type="ECO:0000256" key="5">
    <source>
        <dbReference type="ARBA" id="ARBA00023010"/>
    </source>
</evidence>
<gene>
    <name evidence="13" type="ORF">NA56DRAFT_591935</name>
</gene>